<accession>A0A7U4QIC8</accession>
<evidence type="ECO:0000259" key="8">
    <source>
        <dbReference type="Pfam" id="PF01850"/>
    </source>
</evidence>
<dbReference type="PANTHER" id="PTHR33653:SF1">
    <property type="entry name" value="RIBONUCLEASE VAPC2"/>
    <property type="match status" value="1"/>
</dbReference>
<evidence type="ECO:0000256" key="4">
    <source>
        <dbReference type="ARBA" id="ARBA00022723"/>
    </source>
</evidence>
<keyword evidence="3" id="KW-0540">Nuclease</keyword>
<dbReference type="Pfam" id="PF01850">
    <property type="entry name" value="PIN"/>
    <property type="match status" value="1"/>
</dbReference>
<evidence type="ECO:0000256" key="6">
    <source>
        <dbReference type="ARBA" id="ARBA00022842"/>
    </source>
</evidence>
<dbReference type="SUPFAM" id="SSF88723">
    <property type="entry name" value="PIN domain-like"/>
    <property type="match status" value="1"/>
</dbReference>
<dbReference type="PANTHER" id="PTHR33653">
    <property type="entry name" value="RIBONUCLEASE VAPC2"/>
    <property type="match status" value="1"/>
</dbReference>
<comment type="similarity">
    <text evidence="7">Belongs to the PINc/VapC protein family.</text>
</comment>
<dbReference type="InterPro" id="IPR002716">
    <property type="entry name" value="PIN_dom"/>
</dbReference>
<dbReference type="GO" id="GO:0046872">
    <property type="term" value="F:metal ion binding"/>
    <property type="evidence" value="ECO:0007669"/>
    <property type="project" value="UniProtKB-KW"/>
</dbReference>
<dbReference type="OrthoDB" id="9813509at2"/>
<evidence type="ECO:0000256" key="3">
    <source>
        <dbReference type="ARBA" id="ARBA00022722"/>
    </source>
</evidence>
<dbReference type="InterPro" id="IPR050556">
    <property type="entry name" value="Type_II_TA_system_RNase"/>
</dbReference>
<dbReference type="Gene3D" id="3.40.50.1010">
    <property type="entry name" value="5'-nuclease"/>
    <property type="match status" value="1"/>
</dbReference>
<dbReference type="InterPro" id="IPR029060">
    <property type="entry name" value="PIN-like_dom_sf"/>
</dbReference>
<evidence type="ECO:0000256" key="1">
    <source>
        <dbReference type="ARBA" id="ARBA00001946"/>
    </source>
</evidence>
<protein>
    <submittedName>
        <fullName evidence="9">Twitching motility protein PilT</fullName>
    </submittedName>
</protein>
<evidence type="ECO:0000256" key="7">
    <source>
        <dbReference type="ARBA" id="ARBA00038093"/>
    </source>
</evidence>
<dbReference type="EMBL" id="CP013015">
    <property type="protein sequence ID" value="AMM39907.1"/>
    <property type="molecule type" value="Genomic_DNA"/>
</dbReference>
<reference evidence="9 10" key="1">
    <citation type="submission" date="2015-10" db="EMBL/GenBank/DDBJ databases">
        <title>Candidatus Desulfofervidus auxilii, a hydrogenotrophic sulfate-reducing bacterium involved in the thermophilic anaerobic oxidation of methane.</title>
        <authorList>
            <person name="Krukenberg V."/>
            <person name="Richter M."/>
            <person name="Wegener G."/>
        </authorList>
    </citation>
    <scope>NUCLEOTIDE SEQUENCE [LARGE SCALE GENOMIC DNA]</scope>
    <source>
        <strain evidence="9 10">HS1</strain>
    </source>
</reference>
<evidence type="ECO:0000256" key="5">
    <source>
        <dbReference type="ARBA" id="ARBA00022801"/>
    </source>
</evidence>
<gene>
    <name evidence="9" type="primary">pilT</name>
    <name evidence="9" type="ORF">HS1_000100</name>
</gene>
<name>A0A7U4QIC8_DESA2</name>
<evidence type="ECO:0000256" key="2">
    <source>
        <dbReference type="ARBA" id="ARBA00022649"/>
    </source>
</evidence>
<evidence type="ECO:0000313" key="9">
    <source>
        <dbReference type="EMBL" id="AMM39907.1"/>
    </source>
</evidence>
<feature type="domain" description="PIN" evidence="8">
    <location>
        <begin position="3"/>
        <end position="112"/>
    </location>
</feature>
<dbReference type="KEGG" id="daw:HS1_000100"/>
<dbReference type="RefSeq" id="WP_066060218.1">
    <property type="nucleotide sequence ID" value="NZ_CP013015.1"/>
</dbReference>
<keyword evidence="2" id="KW-1277">Toxin-antitoxin system</keyword>
<dbReference type="GO" id="GO:0004518">
    <property type="term" value="F:nuclease activity"/>
    <property type="evidence" value="ECO:0007669"/>
    <property type="project" value="UniProtKB-KW"/>
</dbReference>
<keyword evidence="4" id="KW-0479">Metal-binding</keyword>
<sequence>MGYIIDTDVCVDFLKNREFAVELFEKISEKDRYFISILTYYELLKGSYSKKQYKSVEVFASSIEILNLDGKIIKMGAEFYRDYRKRGITLSDIDCLIMATAKEKNLKIITRNVKHYPEKNLLSDFSLRMRI</sequence>
<dbReference type="AlphaFoldDB" id="A0A7U4QIC8"/>
<keyword evidence="6" id="KW-0460">Magnesium</keyword>
<proteinExistence type="inferred from homology"/>
<comment type="cofactor">
    <cofactor evidence="1">
        <name>Mg(2+)</name>
        <dbReference type="ChEBI" id="CHEBI:18420"/>
    </cofactor>
</comment>
<dbReference type="GO" id="GO:0016787">
    <property type="term" value="F:hydrolase activity"/>
    <property type="evidence" value="ECO:0007669"/>
    <property type="project" value="UniProtKB-KW"/>
</dbReference>
<dbReference type="Proteomes" id="UP000070560">
    <property type="component" value="Chromosome"/>
</dbReference>
<keyword evidence="5" id="KW-0378">Hydrolase</keyword>
<evidence type="ECO:0000313" key="10">
    <source>
        <dbReference type="Proteomes" id="UP000070560"/>
    </source>
</evidence>
<organism evidence="9 10">
    <name type="scientific">Desulfofervidus auxilii</name>
    <dbReference type="NCBI Taxonomy" id="1621989"/>
    <lineage>
        <taxon>Bacteria</taxon>
        <taxon>Pseudomonadati</taxon>
        <taxon>Thermodesulfobacteriota</taxon>
        <taxon>Candidatus Desulfofervidia</taxon>
        <taxon>Candidatus Desulfofervidales</taxon>
        <taxon>Candidatus Desulfofervidaceae</taxon>
        <taxon>Candidatus Desulfofervidus</taxon>
    </lineage>
</organism>
<keyword evidence="10" id="KW-1185">Reference proteome</keyword>